<accession>A0A239PVG9</accession>
<dbReference type="Pfam" id="PF13148">
    <property type="entry name" value="DUF3987"/>
    <property type="match status" value="2"/>
</dbReference>
<sequence length="487" mass="52881">MLARIKSLVGRNNANASKPNYLIPSGETAPPPREPTPLPHAEPPAGAFPLDCLTPKLRSAAEAIVRKTQGPAALAAQSVLSVASLVSGSRAKVQTLGSPSNATAAFVTIALSGERKSATDKIAKTGIDRVILRLRKEHEIAMARHKSEISSAGRGEERPAAPVCPSFLVTEPTVEGAFKAIASGCGFLGWFTDEAASFWGGHSMSKDQRAKTSGIVSKFWDGDYFFRPRAGREGDGYVPPTSTTINLMFQPTLIRDTYGDEFLIGQGILARMLPCWPVSNMGNRKYRRPTAEDEAAADLFHDEVEAALINTLEDTTERLLALSEDALAICIEFHDKIETELGRGGWAADISGFAAKAPEHACRLAAIMTLFEDRDAETVSGDVMKAACELVKYYLGQYKFLCIAATNETEMAQAQTLLDWLLKNLQPGDGFATDRILQYGPVAARRSKALDRQLTVLMQYGWVHELPAGTKIDGKKRRKAFRLSPEA</sequence>
<proteinExistence type="predicted"/>
<feature type="region of interest" description="Disordered" evidence="1">
    <location>
        <begin position="16"/>
        <end position="45"/>
    </location>
</feature>
<feature type="compositionally biased region" description="Pro residues" evidence="1">
    <location>
        <begin position="29"/>
        <end position="42"/>
    </location>
</feature>
<evidence type="ECO:0008006" key="4">
    <source>
        <dbReference type="Google" id="ProtNLM"/>
    </source>
</evidence>
<dbReference type="RefSeq" id="WP_089344434.1">
    <property type="nucleotide sequence ID" value="NZ_CP067129.1"/>
</dbReference>
<evidence type="ECO:0000313" key="2">
    <source>
        <dbReference type="EMBL" id="SNT74291.1"/>
    </source>
</evidence>
<organism evidence="2 3">
    <name type="scientific">Paracoccus seriniphilus</name>
    <dbReference type="NCBI Taxonomy" id="184748"/>
    <lineage>
        <taxon>Bacteria</taxon>
        <taxon>Pseudomonadati</taxon>
        <taxon>Pseudomonadota</taxon>
        <taxon>Alphaproteobacteria</taxon>
        <taxon>Rhodobacterales</taxon>
        <taxon>Paracoccaceae</taxon>
        <taxon>Paracoccus</taxon>
    </lineage>
</organism>
<keyword evidence="3" id="KW-1185">Reference proteome</keyword>
<dbReference type="EMBL" id="FZQB01000007">
    <property type="protein sequence ID" value="SNT74291.1"/>
    <property type="molecule type" value="Genomic_DNA"/>
</dbReference>
<dbReference type="OrthoDB" id="9067983at2"/>
<evidence type="ECO:0000256" key="1">
    <source>
        <dbReference type="SAM" id="MobiDB-lite"/>
    </source>
</evidence>
<gene>
    <name evidence="2" type="ORF">SAMN05444959_1075</name>
</gene>
<reference evidence="2 3" key="1">
    <citation type="submission" date="2017-07" db="EMBL/GenBank/DDBJ databases">
        <authorList>
            <person name="Sun Z.S."/>
            <person name="Albrecht U."/>
            <person name="Echele G."/>
            <person name="Lee C.C."/>
        </authorList>
    </citation>
    <scope>NUCLEOTIDE SEQUENCE [LARGE SCALE GENOMIC DNA]</scope>
    <source>
        <strain evidence="2 3">DSM 14827</strain>
    </source>
</reference>
<protein>
    <recommendedName>
        <fullName evidence="4">DNA primase/helicase</fullName>
    </recommendedName>
</protein>
<dbReference type="InterPro" id="IPR025048">
    <property type="entry name" value="DUF3987"/>
</dbReference>
<evidence type="ECO:0000313" key="3">
    <source>
        <dbReference type="Proteomes" id="UP000198307"/>
    </source>
</evidence>
<name>A0A239PVG9_9RHOB</name>
<dbReference type="AlphaFoldDB" id="A0A239PVG9"/>
<dbReference type="Proteomes" id="UP000198307">
    <property type="component" value="Unassembled WGS sequence"/>
</dbReference>